<proteinExistence type="predicted"/>
<evidence type="ECO:0000313" key="3">
    <source>
        <dbReference type="Proteomes" id="UP001178507"/>
    </source>
</evidence>
<keyword evidence="1" id="KW-0472">Membrane</keyword>
<gene>
    <name evidence="2" type="ORF">EVOR1521_LOCUS15934</name>
</gene>
<feature type="transmembrane region" description="Helical" evidence="1">
    <location>
        <begin position="23"/>
        <end position="45"/>
    </location>
</feature>
<organism evidence="2 3">
    <name type="scientific">Effrenium voratum</name>
    <dbReference type="NCBI Taxonomy" id="2562239"/>
    <lineage>
        <taxon>Eukaryota</taxon>
        <taxon>Sar</taxon>
        <taxon>Alveolata</taxon>
        <taxon>Dinophyceae</taxon>
        <taxon>Suessiales</taxon>
        <taxon>Symbiodiniaceae</taxon>
        <taxon>Effrenium</taxon>
    </lineage>
</organism>
<dbReference type="Proteomes" id="UP001178507">
    <property type="component" value="Unassembled WGS sequence"/>
</dbReference>
<comment type="caution">
    <text evidence="2">The sequence shown here is derived from an EMBL/GenBank/DDBJ whole genome shotgun (WGS) entry which is preliminary data.</text>
</comment>
<keyword evidence="3" id="KW-1185">Reference proteome</keyword>
<protein>
    <submittedName>
        <fullName evidence="2">Uncharacterized protein</fullName>
    </submittedName>
</protein>
<name>A0AA36IMI0_9DINO</name>
<keyword evidence="1" id="KW-0812">Transmembrane</keyword>
<dbReference type="EMBL" id="CAUJNA010002101">
    <property type="protein sequence ID" value="CAJ1390541.1"/>
    <property type="molecule type" value="Genomic_DNA"/>
</dbReference>
<keyword evidence="1" id="KW-1133">Transmembrane helix</keyword>
<reference evidence="2" key="1">
    <citation type="submission" date="2023-08" db="EMBL/GenBank/DDBJ databases">
        <authorList>
            <person name="Chen Y."/>
            <person name="Shah S."/>
            <person name="Dougan E. K."/>
            <person name="Thang M."/>
            <person name="Chan C."/>
        </authorList>
    </citation>
    <scope>NUCLEOTIDE SEQUENCE</scope>
</reference>
<sequence length="191" mass="21969">MVGQRLSKYIASWGLEPQDVPKVITTFLGAKYVTLCVFVGVGAAFQPLRRIFPRQQVSSAWYQVRAWAAEQRRRKELQTKWGGWYMWTSEKYWRLSDKFQASLDRSKLWQHFAQRLGSRNPRALVLGLVEGTILCKVTFPIWGPLELWAIMHFMKHRGAIAATSPEGDLYEQYSHAANATEDAQDMSPGFL</sequence>
<evidence type="ECO:0000313" key="2">
    <source>
        <dbReference type="EMBL" id="CAJ1390541.1"/>
    </source>
</evidence>
<dbReference type="AlphaFoldDB" id="A0AA36IMI0"/>
<evidence type="ECO:0000256" key="1">
    <source>
        <dbReference type="SAM" id="Phobius"/>
    </source>
</evidence>
<accession>A0AA36IMI0</accession>